<dbReference type="EMBL" id="CACVAT010000523">
    <property type="protein sequence ID" value="CAA6829393.1"/>
    <property type="molecule type" value="Genomic_DNA"/>
</dbReference>
<organism evidence="1">
    <name type="scientific">uncultured Thiotrichaceae bacterium</name>
    <dbReference type="NCBI Taxonomy" id="298394"/>
    <lineage>
        <taxon>Bacteria</taxon>
        <taxon>Pseudomonadati</taxon>
        <taxon>Pseudomonadota</taxon>
        <taxon>Gammaproteobacteria</taxon>
        <taxon>Thiotrichales</taxon>
        <taxon>Thiotrichaceae</taxon>
        <taxon>environmental samples</taxon>
    </lineage>
</organism>
<name>A0A6S6UMK4_9GAMM</name>
<gene>
    <name evidence="1" type="ORF">HELGO_WM54933</name>
</gene>
<accession>A0A6S6UMK4</accession>
<dbReference type="AlphaFoldDB" id="A0A6S6UMK4"/>
<protein>
    <submittedName>
        <fullName evidence="1">Cytoplasmic protein</fullName>
    </submittedName>
</protein>
<reference evidence="1" key="1">
    <citation type="submission" date="2020-01" db="EMBL/GenBank/DDBJ databases">
        <authorList>
            <person name="Meier V. D."/>
            <person name="Meier V D."/>
        </authorList>
    </citation>
    <scope>NUCLEOTIDE SEQUENCE</scope>
    <source>
        <strain evidence="1">HLG_WM_MAG_09</strain>
    </source>
</reference>
<evidence type="ECO:0000313" key="1">
    <source>
        <dbReference type="EMBL" id="CAA6829393.1"/>
    </source>
</evidence>
<proteinExistence type="predicted"/>
<sequence>MSLRPGEFGRKLDHLLRMAALIDATSNQSKSLKTLMRFAAAKNLHEQQKVTTAFLAVADAIPTRNLLQLAGHLNSRASLHKERIVFPKGSLQKAIIIPGFDEAIDATLLLNLQQGIRQSLIARFATQDTLGKVWLAPELMHCPLPSQQRSASAGLHNMARGTRLPMTADKDTLRLFVYWKGQDIDLSASFHADDGEMIERVSYTNLKSSKYRAHHSGDITSAPNGASEFIDIDRTYAL</sequence>